<comment type="function">
    <text evidence="6">Responsible for synthesis of pseudouridine from uracil.</text>
</comment>
<dbReference type="PROSITE" id="PS01129">
    <property type="entry name" value="PSI_RLU"/>
    <property type="match status" value="1"/>
</dbReference>
<organism evidence="8 9">
    <name type="scientific">Bowdeniella nasicola</name>
    <dbReference type="NCBI Taxonomy" id="208480"/>
    <lineage>
        <taxon>Bacteria</taxon>
        <taxon>Bacillati</taxon>
        <taxon>Actinomycetota</taxon>
        <taxon>Actinomycetes</taxon>
        <taxon>Actinomycetales</taxon>
        <taxon>Actinomycetaceae</taxon>
        <taxon>Bowdeniella</taxon>
    </lineage>
</organism>
<evidence type="ECO:0000256" key="3">
    <source>
        <dbReference type="ARBA" id="ARBA00023235"/>
    </source>
</evidence>
<dbReference type="InterPro" id="IPR006145">
    <property type="entry name" value="PsdUridine_synth_RsuA/RluA"/>
</dbReference>
<dbReference type="InterPro" id="IPR036986">
    <property type="entry name" value="S4_RNA-bd_sf"/>
</dbReference>
<dbReference type="AlphaFoldDB" id="A0A1Q5Q2G9"/>
<dbReference type="GO" id="GO:0003723">
    <property type="term" value="F:RNA binding"/>
    <property type="evidence" value="ECO:0007669"/>
    <property type="project" value="UniProtKB-KW"/>
</dbReference>
<proteinExistence type="inferred from homology"/>
<dbReference type="SUPFAM" id="SSF55120">
    <property type="entry name" value="Pseudouridine synthase"/>
    <property type="match status" value="1"/>
</dbReference>
<evidence type="ECO:0000259" key="7">
    <source>
        <dbReference type="Pfam" id="PF00849"/>
    </source>
</evidence>
<comment type="catalytic activity">
    <reaction evidence="1 6">
        <text>a uridine in RNA = a pseudouridine in RNA</text>
        <dbReference type="Rhea" id="RHEA:48348"/>
        <dbReference type="Rhea" id="RHEA-COMP:12068"/>
        <dbReference type="Rhea" id="RHEA-COMP:12069"/>
        <dbReference type="ChEBI" id="CHEBI:65314"/>
        <dbReference type="ChEBI" id="CHEBI:65315"/>
    </reaction>
</comment>
<evidence type="ECO:0000313" key="9">
    <source>
        <dbReference type="Proteomes" id="UP000185628"/>
    </source>
</evidence>
<dbReference type="Proteomes" id="UP000185628">
    <property type="component" value="Unassembled WGS sequence"/>
</dbReference>
<evidence type="ECO:0000256" key="2">
    <source>
        <dbReference type="ARBA" id="ARBA00010876"/>
    </source>
</evidence>
<dbReference type="PROSITE" id="PS50889">
    <property type="entry name" value="S4"/>
    <property type="match status" value="1"/>
</dbReference>
<dbReference type="InterPro" id="IPR006224">
    <property type="entry name" value="PsdUridine_synth_RluA-like_CS"/>
</dbReference>
<evidence type="ECO:0000256" key="5">
    <source>
        <dbReference type="PROSITE-ProRule" id="PRU00182"/>
    </source>
</evidence>
<reference evidence="9" key="1">
    <citation type="submission" date="2016-12" db="EMBL/GenBank/DDBJ databases">
        <authorList>
            <person name="Meng X."/>
        </authorList>
    </citation>
    <scope>NUCLEOTIDE SEQUENCE [LARGE SCALE GENOMIC DNA]</scope>
    <source>
        <strain evidence="9">DSM 19116</strain>
    </source>
</reference>
<sequence length="306" mass="33234">MSGERHYLPVPDALIGQRADAALARMLGLSRTKAADLIEGGHAYADGVQLARSTKLTASMLLDVTIPQEKPAPPDIVVAGMRIIYEDDDIIVVDKPAGVAAHFSSGWSGPTVVGSLRASGYRVCKLGPTEREGIVHRLDVGTSGIMVVSRSDRAYRDLKRAFKEREVTKKYQALVHGIVSPPVGTIDAPIGHCGGDQWKMKIRNDGKHAVTHYDVIEEFDKASLVDVTLETGRTHQIRVHFSAIGHPLLGDLIYGASREEAERLGLIRQWLHASELTFIHPGTAEPVTFTAPPAPELAHALELLRS</sequence>
<dbReference type="STRING" id="208480.SAMN02910418_01612"/>
<comment type="caution">
    <text evidence="8">The sequence shown here is derived from an EMBL/GenBank/DDBJ whole genome shotgun (WGS) entry which is preliminary data.</text>
</comment>
<dbReference type="Gene3D" id="3.10.290.10">
    <property type="entry name" value="RNA-binding S4 domain"/>
    <property type="match status" value="1"/>
</dbReference>
<name>A0A1Q5Q2G9_9ACTO</name>
<dbReference type="EC" id="5.4.99.-" evidence="6"/>
<dbReference type="OrthoDB" id="9807829at2"/>
<accession>A0A1Q5Q2G9</accession>
<dbReference type="Pfam" id="PF00849">
    <property type="entry name" value="PseudoU_synth_2"/>
    <property type="match status" value="1"/>
</dbReference>
<dbReference type="EMBL" id="MQVR01000031">
    <property type="protein sequence ID" value="OKL53986.1"/>
    <property type="molecule type" value="Genomic_DNA"/>
</dbReference>
<dbReference type="SUPFAM" id="SSF55174">
    <property type="entry name" value="Alpha-L RNA-binding motif"/>
    <property type="match status" value="1"/>
</dbReference>
<evidence type="ECO:0000256" key="6">
    <source>
        <dbReference type="RuleBase" id="RU362028"/>
    </source>
</evidence>
<keyword evidence="3 6" id="KW-0413">Isomerase</keyword>
<feature type="domain" description="Pseudouridine synthase RsuA/RluA-like" evidence="7">
    <location>
        <begin position="89"/>
        <end position="243"/>
    </location>
</feature>
<dbReference type="CDD" id="cd00165">
    <property type="entry name" value="S4"/>
    <property type="match status" value="1"/>
</dbReference>
<gene>
    <name evidence="8" type="ORF">BSZ39_06435</name>
</gene>
<dbReference type="GO" id="GO:0009982">
    <property type="term" value="F:pseudouridine synthase activity"/>
    <property type="evidence" value="ECO:0007669"/>
    <property type="project" value="InterPro"/>
</dbReference>
<dbReference type="Gene3D" id="3.30.2350.10">
    <property type="entry name" value="Pseudouridine synthase"/>
    <property type="match status" value="1"/>
</dbReference>
<dbReference type="RefSeq" id="WP_073716551.1">
    <property type="nucleotide sequence ID" value="NZ_MQVR01000031.1"/>
</dbReference>
<dbReference type="NCBIfam" id="TIGR00005">
    <property type="entry name" value="rluA_subfam"/>
    <property type="match status" value="1"/>
</dbReference>
<dbReference type="PANTHER" id="PTHR21600">
    <property type="entry name" value="MITOCHONDRIAL RNA PSEUDOURIDINE SYNTHASE"/>
    <property type="match status" value="1"/>
</dbReference>
<dbReference type="InterPro" id="IPR020103">
    <property type="entry name" value="PsdUridine_synth_cat_dom_sf"/>
</dbReference>
<evidence type="ECO:0000313" key="8">
    <source>
        <dbReference type="EMBL" id="OKL53986.1"/>
    </source>
</evidence>
<feature type="active site" evidence="4">
    <location>
        <position position="139"/>
    </location>
</feature>
<dbReference type="GO" id="GO:0140098">
    <property type="term" value="F:catalytic activity, acting on RNA"/>
    <property type="evidence" value="ECO:0007669"/>
    <property type="project" value="UniProtKB-ARBA"/>
</dbReference>
<comment type="similarity">
    <text evidence="2 6">Belongs to the pseudouridine synthase RluA family.</text>
</comment>
<dbReference type="GO" id="GO:0000455">
    <property type="term" value="P:enzyme-directed rRNA pseudouridine synthesis"/>
    <property type="evidence" value="ECO:0007669"/>
    <property type="project" value="TreeGrafter"/>
</dbReference>
<dbReference type="CDD" id="cd02869">
    <property type="entry name" value="PseudoU_synth_RluA_like"/>
    <property type="match status" value="1"/>
</dbReference>
<protein>
    <recommendedName>
        <fullName evidence="6">Pseudouridine synthase</fullName>
        <ecNumber evidence="6">5.4.99.-</ecNumber>
    </recommendedName>
</protein>
<dbReference type="InterPro" id="IPR050188">
    <property type="entry name" value="RluA_PseudoU_synthase"/>
</dbReference>
<keyword evidence="9" id="KW-1185">Reference proteome</keyword>
<keyword evidence="5" id="KW-0694">RNA-binding</keyword>
<dbReference type="PANTHER" id="PTHR21600:SF44">
    <property type="entry name" value="RIBOSOMAL LARGE SUBUNIT PSEUDOURIDINE SYNTHASE D"/>
    <property type="match status" value="1"/>
</dbReference>
<dbReference type="InterPro" id="IPR006225">
    <property type="entry name" value="PsdUridine_synth_RluC/D"/>
</dbReference>
<evidence type="ECO:0000256" key="1">
    <source>
        <dbReference type="ARBA" id="ARBA00000073"/>
    </source>
</evidence>
<evidence type="ECO:0000256" key="4">
    <source>
        <dbReference type="PIRSR" id="PIRSR606225-1"/>
    </source>
</evidence>